<feature type="active site" description="Proton acceptor" evidence="8">
    <location>
        <position position="197"/>
    </location>
</feature>
<dbReference type="RefSeq" id="WP_008540653.1">
    <property type="nucleotide sequence ID" value="NZ_JH604865.1"/>
</dbReference>
<feature type="domain" description="Peptidase M20 dimerisation" evidence="10">
    <location>
        <begin position="230"/>
        <end position="325"/>
    </location>
</feature>
<feature type="active site" evidence="8">
    <location>
        <position position="103"/>
    </location>
</feature>
<dbReference type="GO" id="GO:0008237">
    <property type="term" value="F:metallopeptidase activity"/>
    <property type="evidence" value="ECO:0007669"/>
    <property type="project" value="UniProtKB-KW"/>
</dbReference>
<dbReference type="InterPro" id="IPR002933">
    <property type="entry name" value="Peptidase_M20"/>
</dbReference>
<reference evidence="11 12" key="1">
    <citation type="submission" date="2011-11" db="EMBL/GenBank/DDBJ databases">
        <authorList>
            <person name="Weinstock G."/>
            <person name="Sodergren E."/>
            <person name="Clifton S."/>
            <person name="Fulton L."/>
            <person name="Fulton B."/>
            <person name="Courtney L."/>
            <person name="Fronick C."/>
            <person name="Harrison M."/>
            <person name="Strong C."/>
            <person name="Farmer C."/>
            <person name="Delahaunty K."/>
            <person name="Markovic C."/>
            <person name="Hall O."/>
            <person name="Minx P."/>
            <person name="Tomlinson C."/>
            <person name="Mitreva M."/>
            <person name="Hou S."/>
            <person name="Chen J."/>
            <person name="Wollam A."/>
            <person name="Pepin K.H."/>
            <person name="Johnson M."/>
            <person name="Bhonagiri V."/>
            <person name="Zhang X."/>
            <person name="Suruliraj S."/>
            <person name="Warren W."/>
            <person name="Chinwalla A."/>
            <person name="Mardis E.R."/>
            <person name="Wilson R.K."/>
        </authorList>
    </citation>
    <scope>NUCLEOTIDE SEQUENCE [LARGE SCALE GENOMIC DNA]</scope>
    <source>
        <strain evidence="11 12">YIT 11816</strain>
    </source>
</reference>
<evidence type="ECO:0000256" key="5">
    <source>
        <dbReference type="ARBA" id="ARBA00022833"/>
    </source>
</evidence>
<dbReference type="EMBL" id="AFBQ01000033">
    <property type="protein sequence ID" value="EHY32359.1"/>
    <property type="molecule type" value="Genomic_DNA"/>
</dbReference>
<dbReference type="Gene3D" id="3.30.70.360">
    <property type="match status" value="1"/>
</dbReference>
<dbReference type="Proteomes" id="UP000004956">
    <property type="component" value="Unassembled WGS sequence"/>
</dbReference>
<dbReference type="PROSITE" id="PS00759">
    <property type="entry name" value="ARGE_DAPE_CPG2_2"/>
    <property type="match status" value="1"/>
</dbReference>
<dbReference type="InterPro" id="IPR010161">
    <property type="entry name" value="Peptidase_M20B"/>
</dbReference>
<evidence type="ECO:0000256" key="3">
    <source>
        <dbReference type="ARBA" id="ARBA00022723"/>
    </source>
</evidence>
<feature type="binding site" evidence="9">
    <location>
        <position position="198"/>
    </location>
    <ligand>
        <name>Zn(2+)</name>
        <dbReference type="ChEBI" id="CHEBI:29105"/>
        <label>2</label>
    </ligand>
</feature>
<dbReference type="AlphaFoldDB" id="H3KBZ5"/>
<dbReference type="SUPFAM" id="SSF53187">
    <property type="entry name" value="Zn-dependent exopeptidases"/>
    <property type="match status" value="1"/>
</dbReference>
<comment type="caution">
    <text evidence="11">The sequence shown here is derived from an EMBL/GenBank/DDBJ whole genome shotgun (WGS) entry which is preliminary data.</text>
</comment>
<dbReference type="PANTHER" id="PTHR42994:SF1">
    <property type="entry name" value="PEPTIDASE T"/>
    <property type="match status" value="1"/>
</dbReference>
<dbReference type="InterPro" id="IPR011650">
    <property type="entry name" value="Peptidase_M20_dimer"/>
</dbReference>
<keyword evidence="6" id="KW-0482">Metalloprotease</keyword>
<dbReference type="InterPro" id="IPR036264">
    <property type="entry name" value="Bact_exopeptidase_dim_dom"/>
</dbReference>
<dbReference type="GO" id="GO:0008270">
    <property type="term" value="F:zinc ion binding"/>
    <property type="evidence" value="ECO:0007669"/>
    <property type="project" value="InterPro"/>
</dbReference>
<evidence type="ECO:0000256" key="9">
    <source>
        <dbReference type="PIRSR" id="PIRSR037215-2"/>
    </source>
</evidence>
<dbReference type="GO" id="GO:0006508">
    <property type="term" value="P:proteolysis"/>
    <property type="evidence" value="ECO:0007669"/>
    <property type="project" value="UniProtKB-UniRule"/>
</dbReference>
<evidence type="ECO:0000259" key="10">
    <source>
        <dbReference type="Pfam" id="PF07687"/>
    </source>
</evidence>
<evidence type="ECO:0000256" key="2">
    <source>
        <dbReference type="ARBA" id="ARBA00022670"/>
    </source>
</evidence>
<dbReference type="Gene3D" id="3.40.630.10">
    <property type="entry name" value="Zn peptidases"/>
    <property type="match status" value="1"/>
</dbReference>
<accession>H3KBZ5</accession>
<dbReference type="NCBIfam" id="NF009920">
    <property type="entry name" value="PRK13381.1"/>
    <property type="match status" value="1"/>
</dbReference>
<keyword evidence="5 9" id="KW-0862">Zinc</keyword>
<proteinExistence type="inferred from homology"/>
<dbReference type="Pfam" id="PF07687">
    <property type="entry name" value="M20_dimer"/>
    <property type="match status" value="1"/>
</dbReference>
<comment type="cofactor">
    <cofactor evidence="9">
        <name>Zn(2+)</name>
        <dbReference type="ChEBI" id="CHEBI:29105"/>
    </cofactor>
    <text evidence="9">Binds 2 Zn(2+) ions per subunit.</text>
</comment>
<evidence type="ECO:0000256" key="1">
    <source>
        <dbReference type="ARBA" id="ARBA00009692"/>
    </source>
</evidence>
<feature type="binding site" evidence="9">
    <location>
        <position position="404"/>
    </location>
    <ligand>
        <name>Zn(2+)</name>
        <dbReference type="ChEBI" id="CHEBI:29105"/>
        <label>2</label>
    </ligand>
</feature>
<sequence length="429" mass="46611">MTANTAIDPTTALTDDALSAKKKNLLARFLRYVACTSQSNPKAGVVPSTEGQRELAKILAEELRELGLVDIHLSEYAVLTAKLPSNLPSGKSVKTLGWVAHLDTVDVGLSPDIHPKLVRNYDGGDILQNAEKDLWIRADAHPELAPNVGDDILVSDGTSVLGADDKSAVANVMAALDIVIRENRPHGDIYVAFVPDEEIGLLGAKRLELERFPVDVAYTIDCCALGELVYETFNAGGATVSVKGVPAHPMSSKNVLVNPIMVLHDFISMLDRAETPEHTEMREGFIHVKTIEATPAAGKLTLNIRDHNRAGYDAKKALVRAACEYLKLRHPKAQIELTMADSYANIADSVTEENRSGIDRLYEVFDELGIEPNTMPMRGGTDGSFLSTKGLLTPNYFTAGLNFHSRAEMLPLSGWEKSLEVTLALMTAK</sequence>
<feature type="binding site" evidence="9">
    <location>
        <position position="101"/>
    </location>
    <ligand>
        <name>Zn(2+)</name>
        <dbReference type="ChEBI" id="CHEBI:29105"/>
        <label>1</label>
    </ligand>
</feature>
<dbReference type="OrthoDB" id="9804934at2"/>
<keyword evidence="2" id="KW-0645">Protease</keyword>
<dbReference type="PANTHER" id="PTHR42994">
    <property type="entry name" value="PEPTIDASE T"/>
    <property type="match status" value="1"/>
</dbReference>
<evidence type="ECO:0000256" key="8">
    <source>
        <dbReference type="PIRSR" id="PIRSR037215-1"/>
    </source>
</evidence>
<dbReference type="PIRSF" id="PIRSF037215">
    <property type="entry name" value="Peptidase_M20B"/>
    <property type="match status" value="1"/>
</dbReference>
<feature type="binding site" evidence="9">
    <location>
        <position position="164"/>
    </location>
    <ligand>
        <name>Zn(2+)</name>
        <dbReference type="ChEBI" id="CHEBI:29105"/>
        <label>2</label>
    </ligand>
</feature>
<keyword evidence="12" id="KW-1185">Reference proteome</keyword>
<dbReference type="EC" id="3.4.11.4" evidence="7"/>
<evidence type="ECO:0000313" key="12">
    <source>
        <dbReference type="Proteomes" id="UP000004956"/>
    </source>
</evidence>
<name>H3KBZ5_9BURK</name>
<evidence type="ECO:0000256" key="6">
    <source>
        <dbReference type="ARBA" id="ARBA00023049"/>
    </source>
</evidence>
<evidence type="ECO:0000313" key="11">
    <source>
        <dbReference type="EMBL" id="EHY32359.1"/>
    </source>
</evidence>
<dbReference type="HOGENOM" id="CLU_053676_0_0_4"/>
<keyword evidence="4" id="KW-0378">Hydrolase</keyword>
<gene>
    <name evidence="11" type="ORF">HMPREF9440_00245</name>
</gene>
<dbReference type="Pfam" id="PF01546">
    <property type="entry name" value="Peptidase_M20"/>
    <property type="match status" value="1"/>
</dbReference>
<dbReference type="GO" id="GO:0045148">
    <property type="term" value="F:tripeptide aminopeptidase activity"/>
    <property type="evidence" value="ECO:0007669"/>
    <property type="project" value="UniProtKB-UniRule"/>
</dbReference>
<dbReference type="STRING" id="762967.HMPREF9440_00245"/>
<protein>
    <recommendedName>
        <fullName evidence="7">Peptidase T</fullName>
        <ecNumber evidence="7">3.4.11.4</ecNumber>
    </recommendedName>
</protein>
<comment type="similarity">
    <text evidence="1">Belongs to the peptidase M20B family.</text>
</comment>
<evidence type="ECO:0000256" key="7">
    <source>
        <dbReference type="NCBIfam" id="TIGR01882"/>
    </source>
</evidence>
<dbReference type="NCBIfam" id="NF003976">
    <property type="entry name" value="PRK05469.1"/>
    <property type="match status" value="1"/>
</dbReference>
<keyword evidence="3 9" id="KW-0479">Metal-binding</keyword>
<feature type="binding site" evidence="9">
    <location>
        <position position="164"/>
    </location>
    <ligand>
        <name>Zn(2+)</name>
        <dbReference type="ChEBI" id="CHEBI:29105"/>
        <label>1</label>
    </ligand>
</feature>
<feature type="binding site" evidence="9">
    <location>
        <position position="221"/>
    </location>
    <ligand>
        <name>Zn(2+)</name>
        <dbReference type="ChEBI" id="CHEBI:29105"/>
        <label>1</label>
    </ligand>
</feature>
<dbReference type="InterPro" id="IPR001261">
    <property type="entry name" value="ArgE/DapE_CS"/>
</dbReference>
<dbReference type="SUPFAM" id="SSF55031">
    <property type="entry name" value="Bacterial exopeptidase dimerisation domain"/>
    <property type="match status" value="1"/>
</dbReference>
<organism evidence="11 12">
    <name type="scientific">Sutterella parvirubra YIT 11816</name>
    <dbReference type="NCBI Taxonomy" id="762967"/>
    <lineage>
        <taxon>Bacteria</taxon>
        <taxon>Pseudomonadati</taxon>
        <taxon>Pseudomonadota</taxon>
        <taxon>Betaproteobacteria</taxon>
        <taxon>Burkholderiales</taxon>
        <taxon>Sutterellaceae</taxon>
        <taxon>Sutterella</taxon>
    </lineage>
</organism>
<dbReference type="GO" id="GO:0006518">
    <property type="term" value="P:peptide metabolic process"/>
    <property type="evidence" value="ECO:0007669"/>
    <property type="project" value="InterPro"/>
</dbReference>
<dbReference type="PATRIC" id="fig|762967.3.peg.203"/>
<dbReference type="NCBIfam" id="TIGR01882">
    <property type="entry name" value="peptidase-T"/>
    <property type="match status" value="1"/>
</dbReference>
<evidence type="ECO:0000256" key="4">
    <source>
        <dbReference type="ARBA" id="ARBA00022801"/>
    </source>
</evidence>